<name>A0A6I3T481_9BURK</name>
<dbReference type="Proteomes" id="UP000622638">
    <property type="component" value="Unassembled WGS sequence"/>
</dbReference>
<organism evidence="2 3">
    <name type="scientific">Pseudoduganella buxea</name>
    <dbReference type="NCBI Taxonomy" id="1949069"/>
    <lineage>
        <taxon>Bacteria</taxon>
        <taxon>Pseudomonadati</taxon>
        <taxon>Pseudomonadota</taxon>
        <taxon>Betaproteobacteria</taxon>
        <taxon>Burkholderiales</taxon>
        <taxon>Oxalobacteraceae</taxon>
        <taxon>Telluria group</taxon>
        <taxon>Pseudoduganella</taxon>
    </lineage>
</organism>
<reference evidence="1" key="4">
    <citation type="submission" date="2024-05" db="EMBL/GenBank/DDBJ databases">
        <authorList>
            <person name="Sun Q."/>
            <person name="Zhou Y."/>
        </authorList>
    </citation>
    <scope>NUCLEOTIDE SEQUENCE</scope>
    <source>
        <strain evidence="1">CGMCC 1.15931</strain>
    </source>
</reference>
<evidence type="ECO:0008006" key="5">
    <source>
        <dbReference type="Google" id="ProtNLM"/>
    </source>
</evidence>
<dbReference type="RefSeq" id="WP_155473477.1">
    <property type="nucleotide sequence ID" value="NZ_BMKG01000008.1"/>
</dbReference>
<evidence type="ECO:0000313" key="1">
    <source>
        <dbReference type="EMBL" id="GGB99615.1"/>
    </source>
</evidence>
<reference evidence="4" key="2">
    <citation type="journal article" date="2019" name="Int. J. Syst. Evol. Microbiol.">
        <title>The Global Catalogue of Microorganisms (GCM) 10K type strain sequencing project: providing services to taxonomists for standard genome sequencing and annotation.</title>
        <authorList>
            <consortium name="The Broad Institute Genomics Platform"/>
            <consortium name="The Broad Institute Genome Sequencing Center for Infectious Disease"/>
            <person name="Wu L."/>
            <person name="Ma J."/>
        </authorList>
    </citation>
    <scope>NUCLEOTIDE SEQUENCE [LARGE SCALE GENOMIC DNA]</scope>
    <source>
        <strain evidence="4">CGMCC 1.15931</strain>
    </source>
</reference>
<reference evidence="1" key="1">
    <citation type="journal article" date="2014" name="Int. J. Syst. Evol. Microbiol.">
        <title>Complete genome of a new Firmicutes species belonging to the dominant human colonic microbiota ('Ruminococcus bicirculans') reveals two chromosomes and a selective capacity to utilize plant glucans.</title>
        <authorList>
            <consortium name="NISC Comparative Sequencing Program"/>
            <person name="Wegmann U."/>
            <person name="Louis P."/>
            <person name="Goesmann A."/>
            <person name="Henrissat B."/>
            <person name="Duncan S.H."/>
            <person name="Flint H.J."/>
        </authorList>
    </citation>
    <scope>NUCLEOTIDE SEQUENCE</scope>
    <source>
        <strain evidence="1">CGMCC 1.15931</strain>
    </source>
</reference>
<evidence type="ECO:0000313" key="3">
    <source>
        <dbReference type="Proteomes" id="UP000430634"/>
    </source>
</evidence>
<dbReference type="EMBL" id="WNKZ01000144">
    <property type="protein sequence ID" value="MTV56244.1"/>
    <property type="molecule type" value="Genomic_DNA"/>
</dbReference>
<accession>A0A6I3T481</accession>
<protein>
    <recommendedName>
        <fullName evidence="5">ABC transporter substrate-binding protein</fullName>
    </recommendedName>
</protein>
<proteinExistence type="predicted"/>
<dbReference type="Proteomes" id="UP000430634">
    <property type="component" value="Unassembled WGS sequence"/>
</dbReference>
<dbReference type="Gene3D" id="3.40.50.2300">
    <property type="match status" value="1"/>
</dbReference>
<reference evidence="2 3" key="3">
    <citation type="submission" date="2019-11" db="EMBL/GenBank/DDBJ databases">
        <title>Type strains purchased from KCTC, JCM and DSMZ.</title>
        <authorList>
            <person name="Lu H."/>
        </authorList>
    </citation>
    <scope>NUCLEOTIDE SEQUENCE [LARGE SCALE GENOMIC DNA]</scope>
    <source>
        <strain evidence="2 3">KCTC 52429</strain>
    </source>
</reference>
<gene>
    <name evidence="1" type="ORF">GCM10011572_21940</name>
    <name evidence="2" type="ORF">GM672_26310</name>
</gene>
<comment type="caution">
    <text evidence="2">The sequence shown here is derived from an EMBL/GenBank/DDBJ whole genome shotgun (WGS) entry which is preliminary data.</text>
</comment>
<sequence length="338" mass="35998">MLSILLLRLDSSLLLCLSRVLPGLVPGPVLGLILGLLLGLSPAARADEQPSPPADTIAVLFPDVGAPYRKVFLEIVAGVEQQAPGKVSAIALAPGLGAAELQGRLKRNGSRSVIALGRQGLKMAGALDGSLQVVVGGIGALPEPERWRGISLMPDPALLFSWLKALVPGVKRVLVVHHPVQSAMAVRLAREAARVHGLELVTFEAYDLAGAVRRYEALFAQADGRRDALWLPQDAVTVDESTILPLVLRESWHRNLPIFSTSMLHVKKGVLFALYPDNIALGRELATLVQTPAAAPPATPPPGLQALRAVRMAFNTRTASHLGLDVDTVQHPFDAIFP</sequence>
<dbReference type="Pfam" id="PF04392">
    <property type="entry name" value="ABC_sub_bind"/>
    <property type="match status" value="1"/>
</dbReference>
<evidence type="ECO:0000313" key="4">
    <source>
        <dbReference type="Proteomes" id="UP000622638"/>
    </source>
</evidence>
<dbReference type="InterPro" id="IPR007487">
    <property type="entry name" value="ABC_transpt-TYRBP-like"/>
</dbReference>
<dbReference type="AlphaFoldDB" id="A0A6I3T481"/>
<dbReference type="PANTHER" id="PTHR35271:SF1">
    <property type="entry name" value="ABC TRANSPORTER, SUBSTRATE-BINDING LIPOPROTEIN"/>
    <property type="match status" value="1"/>
</dbReference>
<dbReference type="EMBL" id="BMKG01000008">
    <property type="protein sequence ID" value="GGB99615.1"/>
    <property type="molecule type" value="Genomic_DNA"/>
</dbReference>
<evidence type="ECO:0000313" key="2">
    <source>
        <dbReference type="EMBL" id="MTV56244.1"/>
    </source>
</evidence>
<keyword evidence="4" id="KW-1185">Reference proteome</keyword>
<dbReference type="PANTHER" id="PTHR35271">
    <property type="entry name" value="ABC TRANSPORTER, SUBSTRATE-BINDING LIPOPROTEIN-RELATED"/>
    <property type="match status" value="1"/>
</dbReference>
<dbReference type="OrthoDB" id="6381346at2"/>